<keyword evidence="2" id="KW-0378">Hydrolase</keyword>
<dbReference type="Pfam" id="PF08386">
    <property type="entry name" value="Abhydrolase_4"/>
    <property type="match status" value="1"/>
</dbReference>
<protein>
    <recommendedName>
        <fullName evidence="8">Peptidase S33 tripeptidyl aminopeptidase-like C-terminal domain-containing protein</fullName>
    </recommendedName>
</protein>
<comment type="caution">
    <text evidence="6">The sequence shown here is derived from an EMBL/GenBank/DDBJ whole genome shotgun (WGS) entry which is preliminary data.</text>
</comment>
<keyword evidence="3" id="KW-0732">Signal</keyword>
<evidence type="ECO:0000313" key="6">
    <source>
        <dbReference type="EMBL" id="KAL3420721.1"/>
    </source>
</evidence>
<organism evidence="6 7">
    <name type="scientific">Phlyctema vagabunda</name>
    <dbReference type="NCBI Taxonomy" id="108571"/>
    <lineage>
        <taxon>Eukaryota</taxon>
        <taxon>Fungi</taxon>
        <taxon>Dikarya</taxon>
        <taxon>Ascomycota</taxon>
        <taxon>Pezizomycotina</taxon>
        <taxon>Leotiomycetes</taxon>
        <taxon>Helotiales</taxon>
        <taxon>Dermateaceae</taxon>
        <taxon>Phlyctema</taxon>
    </lineage>
</organism>
<dbReference type="SUPFAM" id="SSF53474">
    <property type="entry name" value="alpha/beta-Hydrolases"/>
    <property type="match status" value="2"/>
</dbReference>
<feature type="domain" description="Peptidase S33 tripeptidyl aminopeptidase-like C-terminal" evidence="5">
    <location>
        <begin position="401"/>
        <end position="500"/>
    </location>
</feature>
<dbReference type="Gene3D" id="3.40.50.1820">
    <property type="entry name" value="alpha/beta hydrolase"/>
    <property type="match status" value="1"/>
</dbReference>
<evidence type="ECO:0000259" key="5">
    <source>
        <dbReference type="Pfam" id="PF08386"/>
    </source>
</evidence>
<evidence type="ECO:0000256" key="3">
    <source>
        <dbReference type="SAM" id="SignalP"/>
    </source>
</evidence>
<gene>
    <name evidence="6" type="ORF">PVAG01_07166</name>
</gene>
<dbReference type="Pfam" id="PF00561">
    <property type="entry name" value="Abhydrolase_1"/>
    <property type="match status" value="1"/>
</dbReference>
<proteinExistence type="inferred from homology"/>
<dbReference type="InterPro" id="IPR029058">
    <property type="entry name" value="AB_hydrolase_fold"/>
</dbReference>
<dbReference type="InterPro" id="IPR000073">
    <property type="entry name" value="AB_hydrolase_1"/>
</dbReference>
<evidence type="ECO:0000256" key="2">
    <source>
        <dbReference type="ARBA" id="ARBA00022801"/>
    </source>
</evidence>
<name>A0ABR4PBM2_9HELO</name>
<evidence type="ECO:0000259" key="4">
    <source>
        <dbReference type="Pfam" id="PF00561"/>
    </source>
</evidence>
<evidence type="ECO:0000313" key="7">
    <source>
        <dbReference type="Proteomes" id="UP001629113"/>
    </source>
</evidence>
<reference evidence="6 7" key="1">
    <citation type="submission" date="2024-06" db="EMBL/GenBank/DDBJ databases">
        <title>Complete genome of Phlyctema vagabunda strain 19-DSS-EL-015.</title>
        <authorList>
            <person name="Fiorenzani C."/>
        </authorList>
    </citation>
    <scope>NUCLEOTIDE SEQUENCE [LARGE SCALE GENOMIC DNA]</scope>
    <source>
        <strain evidence="6 7">19-DSS-EL-015</strain>
    </source>
</reference>
<feature type="domain" description="AB hydrolase-1" evidence="4">
    <location>
        <begin position="174"/>
        <end position="268"/>
    </location>
</feature>
<comment type="similarity">
    <text evidence="1">Belongs to the peptidase S33 family.</text>
</comment>
<dbReference type="Proteomes" id="UP001629113">
    <property type="component" value="Unassembled WGS sequence"/>
</dbReference>
<accession>A0ABR4PBM2</accession>
<dbReference type="PANTHER" id="PTHR43248:SF25">
    <property type="entry name" value="AB HYDROLASE-1 DOMAIN-CONTAINING PROTEIN-RELATED"/>
    <property type="match status" value="1"/>
</dbReference>
<dbReference type="InterPro" id="IPR051601">
    <property type="entry name" value="Serine_prot/Carboxylest_S33"/>
</dbReference>
<feature type="signal peptide" evidence="3">
    <location>
        <begin position="1"/>
        <end position="16"/>
    </location>
</feature>
<feature type="chain" id="PRO_5046263851" description="Peptidase S33 tripeptidyl aminopeptidase-like C-terminal domain-containing protein" evidence="3">
    <location>
        <begin position="17"/>
        <end position="546"/>
    </location>
</feature>
<evidence type="ECO:0008006" key="8">
    <source>
        <dbReference type="Google" id="ProtNLM"/>
    </source>
</evidence>
<dbReference type="EMBL" id="JBFCZG010000006">
    <property type="protein sequence ID" value="KAL3420721.1"/>
    <property type="molecule type" value="Genomic_DNA"/>
</dbReference>
<sequence length="546" mass="59767">MYKTLLQLLLASTIQALPLNSYGIQNSTIQWGQCNSTIVSDLPIECANFTVPLIYNQNSNSTLTLELLKVPALNGPSRGSILFNFGGPGLEVRNSLAADAYLYQALTGGFHDLIGFDPRGTANTLTFSCYSDSAARNLVALSTNAGAGNSSDVALGRNWAAGSIYANNCYTNEDARSKGHLINTAYVARDMMQIVDALGEDGLLRYWGFSYGTALGATVVAMFPDRVDRVILDGVLNPHQYYTQPDVESISDTDATFSGFIAECFKTTDDKCALRKNYASPIELEEALYDLIYELKYNPIPYEGVILDYNSLKGLIRPSLYAVFYWEPLARVLNALLTKDLNLLTEALEYLLAIFPGFFVSGTPDDSAFGIHCADKAWRADSLAEARPDIDAMIQKSKLMGDIFVPLLSQCAQWKMEARERYTGDFQVKTRNPVLIIGNTYDPATSIKSAYNLSSGFEGSVVLRHDGYGHCSSGQPSICTSKVIQNYFQNGELPAPGTVCEVDVPAFSNQTYSDLLPELGFNMTKAQNIAKRGNAAGFPTLFQGFR</sequence>
<evidence type="ECO:0000256" key="1">
    <source>
        <dbReference type="ARBA" id="ARBA00010088"/>
    </source>
</evidence>
<dbReference type="InterPro" id="IPR013595">
    <property type="entry name" value="Pept_S33_TAP-like_C"/>
</dbReference>
<keyword evidence="7" id="KW-1185">Reference proteome</keyword>
<dbReference type="PANTHER" id="PTHR43248">
    <property type="entry name" value="2-SUCCINYL-6-HYDROXY-2,4-CYCLOHEXADIENE-1-CARBOXYLATE SYNTHASE"/>
    <property type="match status" value="1"/>
</dbReference>